<keyword evidence="10" id="KW-1185">Reference proteome</keyword>
<reference evidence="9 10" key="1">
    <citation type="journal article" date="2012" name="Stand. Genomic Sci.">
        <title>Complete genome sequencing and analysis of Saprospira grandis str. Lewin, a predatory marine bacterium.</title>
        <authorList>
            <person name="Saw J.H."/>
            <person name="Yuryev A."/>
            <person name="Kanbe M."/>
            <person name="Hou S."/>
            <person name="Young A.G."/>
            <person name="Aizawa S."/>
            <person name="Alam M."/>
        </authorList>
    </citation>
    <scope>NUCLEOTIDE SEQUENCE [LARGE SCALE GENOMIC DNA]</scope>
    <source>
        <strain evidence="9 10">Lewin</strain>
    </source>
</reference>
<evidence type="ECO:0000259" key="8">
    <source>
        <dbReference type="PROSITE" id="PS50928"/>
    </source>
</evidence>
<dbReference type="HOGENOM" id="CLU_394258_0_0_10"/>
<dbReference type="OrthoDB" id="24153at2"/>
<dbReference type="STRING" id="984262.SGRA_2516"/>
<keyword evidence="2 7" id="KW-0813">Transport</keyword>
<evidence type="ECO:0000256" key="1">
    <source>
        <dbReference type="ARBA" id="ARBA00004651"/>
    </source>
</evidence>
<sequence>MFLYTIKRLLLFIPSFFLVSLLVFGLSRLVEGDPVDMVLNKGGEESPFASAQAYRQKARELGLDRPAFYFRLSSQAYPKDLYQLQPQQHRTLLSRLMDQYGAAEHCMAYYQQLKNWERLYYEQKAAFSYEEKGQLDQLKEELWQRYEERPLDILLDSLAAKTAKVAPLALGLDSIRYALHQLRREARPYETLIPQLYFYGLNNQYHVWMFGDYPYFSAPDSSIHHRLDSCYAQLGRLNLVQDSLARLGRRLAFQLEQLDSLDQAPLLAQIGQLEQQQEGFNERYRQLAAERDRLLPLREVYASRGLIRGDLGISYQDQQPVLQKIWAALRWTLLMNLLAILISYGVSVPLGVEMASWRYRPRAYYSFLSPLQLIFGALLALCFFLQLMELVSGALWAVIPLQLIFIGLNYRAFLKQWGRSFGPEIRRFAKALLRGRMLDISEYSLLFLQIVYLWFWVLLFLSWGLQPLWLKLGFLVLPLFFFLGPWRGQWRLSKQKGLELVGDQRDKLSSNFLFLLYSLPSFWLASLLVVFLTTATYGAHYDWFPTQGLPDSQAFSWGLVGDYLYHLFLPIFAITYGSFAYLSRQMRSAMLQVLAQDYIRTARAKGLRRQEVYWGHAFRNALFPLITLFSAVFPRALAGAIAIELIFDINGMGLLVIEAIRAYDWPLVFGVTLMAALLTILGNLVADLLYAWVDPRVKY</sequence>
<protein>
    <submittedName>
        <fullName evidence="9">Binding-protein-dependent transport systems inner membrane component</fullName>
    </submittedName>
</protein>
<evidence type="ECO:0000256" key="5">
    <source>
        <dbReference type="ARBA" id="ARBA00022989"/>
    </source>
</evidence>
<feature type="transmembrane region" description="Helical" evidence="7">
    <location>
        <begin position="514"/>
        <end position="539"/>
    </location>
</feature>
<name>H6L5M8_SAPGL</name>
<dbReference type="Gene3D" id="1.10.3720.10">
    <property type="entry name" value="MetI-like"/>
    <property type="match status" value="1"/>
</dbReference>
<dbReference type="EMBL" id="CP002831">
    <property type="protein sequence ID" value="AFC25244.1"/>
    <property type="molecule type" value="Genomic_DNA"/>
</dbReference>
<dbReference type="SUPFAM" id="SSF161098">
    <property type="entry name" value="MetI-like"/>
    <property type="match status" value="1"/>
</dbReference>
<dbReference type="GO" id="GO:0055085">
    <property type="term" value="P:transmembrane transport"/>
    <property type="evidence" value="ECO:0007669"/>
    <property type="project" value="InterPro"/>
</dbReference>
<evidence type="ECO:0000256" key="3">
    <source>
        <dbReference type="ARBA" id="ARBA00022475"/>
    </source>
</evidence>
<dbReference type="InterPro" id="IPR000515">
    <property type="entry name" value="MetI-like"/>
</dbReference>
<keyword evidence="3" id="KW-1003">Cell membrane</keyword>
<dbReference type="PROSITE" id="PS50928">
    <property type="entry name" value="ABC_TM1"/>
    <property type="match status" value="1"/>
</dbReference>
<comment type="subcellular location">
    <subcellularLocation>
        <location evidence="1 7">Cell membrane</location>
        <topology evidence="1 7">Multi-pass membrane protein</topology>
    </subcellularLocation>
</comment>
<feature type="transmembrane region" description="Helical" evidence="7">
    <location>
        <begin position="563"/>
        <end position="582"/>
    </location>
</feature>
<feature type="transmembrane region" description="Helical" evidence="7">
    <location>
        <begin position="622"/>
        <end position="647"/>
    </location>
</feature>
<feature type="transmembrane region" description="Helical" evidence="7">
    <location>
        <begin position="667"/>
        <end position="693"/>
    </location>
</feature>
<evidence type="ECO:0000256" key="6">
    <source>
        <dbReference type="ARBA" id="ARBA00023136"/>
    </source>
</evidence>
<feature type="transmembrane region" description="Helical" evidence="7">
    <location>
        <begin position="393"/>
        <end position="410"/>
    </location>
</feature>
<dbReference type="KEGG" id="sgn:SGRA_2516"/>
<keyword evidence="6 7" id="KW-0472">Membrane</keyword>
<dbReference type="InterPro" id="IPR035906">
    <property type="entry name" value="MetI-like_sf"/>
</dbReference>
<dbReference type="Proteomes" id="UP000007519">
    <property type="component" value="Chromosome"/>
</dbReference>
<dbReference type="GO" id="GO:0005886">
    <property type="term" value="C:plasma membrane"/>
    <property type="evidence" value="ECO:0007669"/>
    <property type="project" value="UniProtKB-SubCell"/>
</dbReference>
<feature type="transmembrane region" description="Helical" evidence="7">
    <location>
        <begin position="443"/>
        <end position="462"/>
    </location>
</feature>
<dbReference type="PANTHER" id="PTHR30465:SF0">
    <property type="entry name" value="OLIGOPEPTIDE TRANSPORT SYSTEM PERMEASE PROTEIN APPB"/>
    <property type="match status" value="1"/>
</dbReference>
<keyword evidence="4 7" id="KW-0812">Transmembrane</keyword>
<dbReference type="eggNOG" id="COG0601">
    <property type="taxonomic scope" value="Bacteria"/>
</dbReference>
<organism evidence="9 10">
    <name type="scientific">Saprospira grandis (strain Lewin)</name>
    <dbReference type="NCBI Taxonomy" id="984262"/>
    <lineage>
        <taxon>Bacteria</taxon>
        <taxon>Pseudomonadati</taxon>
        <taxon>Bacteroidota</taxon>
        <taxon>Saprospiria</taxon>
        <taxon>Saprospirales</taxon>
        <taxon>Saprospiraceae</taxon>
        <taxon>Saprospira</taxon>
    </lineage>
</organism>
<accession>H6L5M8</accession>
<feature type="transmembrane region" description="Helical" evidence="7">
    <location>
        <begin position="364"/>
        <end position="387"/>
    </location>
</feature>
<evidence type="ECO:0000313" key="10">
    <source>
        <dbReference type="Proteomes" id="UP000007519"/>
    </source>
</evidence>
<evidence type="ECO:0000256" key="7">
    <source>
        <dbReference type="RuleBase" id="RU363032"/>
    </source>
</evidence>
<dbReference type="PANTHER" id="PTHR30465">
    <property type="entry name" value="INNER MEMBRANE ABC TRANSPORTER"/>
    <property type="match status" value="1"/>
</dbReference>
<evidence type="ECO:0000256" key="4">
    <source>
        <dbReference type="ARBA" id="ARBA00022692"/>
    </source>
</evidence>
<dbReference type="AlphaFoldDB" id="H6L5M8"/>
<dbReference type="CDD" id="cd06261">
    <property type="entry name" value="TM_PBP2"/>
    <property type="match status" value="1"/>
</dbReference>
<feature type="domain" description="ABC transmembrane type-1" evidence="8">
    <location>
        <begin position="329"/>
        <end position="690"/>
    </location>
</feature>
<evidence type="ECO:0000313" key="9">
    <source>
        <dbReference type="EMBL" id="AFC25244.1"/>
    </source>
</evidence>
<dbReference type="Pfam" id="PF00528">
    <property type="entry name" value="BPD_transp_1"/>
    <property type="match status" value="1"/>
</dbReference>
<dbReference type="RefSeq" id="WP_015692857.1">
    <property type="nucleotide sequence ID" value="NC_016940.1"/>
</dbReference>
<feature type="transmembrane region" description="Helical" evidence="7">
    <location>
        <begin position="328"/>
        <end position="352"/>
    </location>
</feature>
<comment type="similarity">
    <text evidence="7">Belongs to the binding-protein-dependent transport system permease family.</text>
</comment>
<keyword evidence="5 7" id="KW-1133">Transmembrane helix</keyword>
<evidence type="ECO:0000256" key="2">
    <source>
        <dbReference type="ARBA" id="ARBA00022448"/>
    </source>
</evidence>
<gene>
    <name evidence="9" type="ordered locus">SGRA_2516</name>
</gene>
<feature type="transmembrane region" description="Helical" evidence="7">
    <location>
        <begin position="468"/>
        <end position="486"/>
    </location>
</feature>
<proteinExistence type="inferred from homology"/>